<dbReference type="AlphaFoldDB" id="A0A6M3LPF8"/>
<sequence>MNDIVFPETYHYRLACGNCNRTVGLDITQGITVGEYIKTHVCENCGCNLGSNAHQYTYAPGLYLPMGGFR</sequence>
<protein>
    <submittedName>
        <fullName evidence="1">Uncharacterized protein</fullName>
    </submittedName>
</protein>
<dbReference type="EMBL" id="MT143258">
    <property type="protein sequence ID" value="QJA94758.1"/>
    <property type="molecule type" value="Genomic_DNA"/>
</dbReference>
<name>A0A6M3LPF8_9ZZZZ</name>
<accession>A0A6M3LPF8</accession>
<evidence type="ECO:0000313" key="1">
    <source>
        <dbReference type="EMBL" id="QJA94758.1"/>
    </source>
</evidence>
<reference evidence="1" key="1">
    <citation type="submission" date="2020-03" db="EMBL/GenBank/DDBJ databases">
        <title>The deep terrestrial virosphere.</title>
        <authorList>
            <person name="Holmfeldt K."/>
            <person name="Nilsson E."/>
            <person name="Simone D."/>
            <person name="Lopez-Fernandez M."/>
            <person name="Wu X."/>
            <person name="de Brujin I."/>
            <person name="Lundin D."/>
            <person name="Andersson A."/>
            <person name="Bertilsson S."/>
            <person name="Dopson M."/>
        </authorList>
    </citation>
    <scope>NUCLEOTIDE SEQUENCE</scope>
    <source>
        <strain evidence="1">MM415B03765</strain>
    </source>
</reference>
<proteinExistence type="predicted"/>
<gene>
    <name evidence="1" type="ORF">MM415B03765_0012</name>
</gene>
<organism evidence="1">
    <name type="scientific">viral metagenome</name>
    <dbReference type="NCBI Taxonomy" id="1070528"/>
    <lineage>
        <taxon>unclassified sequences</taxon>
        <taxon>metagenomes</taxon>
        <taxon>organismal metagenomes</taxon>
    </lineage>
</organism>